<keyword evidence="7 14" id="KW-0479">Metal-binding</keyword>
<comment type="similarity">
    <text evidence="14">Belongs to the phosphofructokinase type A (PFKA) family. ATP-dependent PFK group I subfamily. Eukaryotic two domain clade 'E' sub-subfamily.</text>
</comment>
<evidence type="ECO:0000313" key="18">
    <source>
        <dbReference type="Proteomes" id="UP000278143"/>
    </source>
</evidence>
<evidence type="ECO:0000256" key="1">
    <source>
        <dbReference type="ARBA" id="ARBA00001946"/>
    </source>
</evidence>
<evidence type="ECO:0000256" key="7">
    <source>
        <dbReference type="ARBA" id="ARBA00022723"/>
    </source>
</evidence>
<evidence type="ECO:0000256" key="12">
    <source>
        <dbReference type="ARBA" id="ARBA00023152"/>
    </source>
</evidence>
<accession>A0A4P9Z6N4</accession>
<keyword evidence="6 14" id="KW-0808">Transferase</keyword>
<feature type="binding site" description="in other chain" evidence="14">
    <location>
        <begin position="269"/>
        <end position="272"/>
    </location>
    <ligand>
        <name>substrate</name>
        <note>ligand shared between dimeric partners</note>
    </ligand>
</feature>
<comment type="cofactor">
    <cofactor evidence="1 14">
        <name>Mg(2+)</name>
        <dbReference type="ChEBI" id="CHEBI:18420"/>
    </cofactor>
</comment>
<feature type="binding site" description="in other chain" evidence="14">
    <location>
        <begin position="499"/>
        <end position="503"/>
    </location>
    <ligand>
        <name>beta-D-fructose 2,6-bisphosphate</name>
        <dbReference type="ChEBI" id="CHEBI:58579"/>
        <note>allosteric activator; ligand shared between dimeric partners</note>
    </ligand>
</feature>
<dbReference type="PROSITE" id="PS00433">
    <property type="entry name" value="PHOSPHOFRUCTOKINASE"/>
    <property type="match status" value="2"/>
</dbReference>
<feature type="region of interest" description="N-terminal catalytic PFK domain 1" evidence="14">
    <location>
        <begin position="1"/>
        <end position="359"/>
    </location>
</feature>
<keyword evidence="12 14" id="KW-0324">Glycolysis</keyword>
<dbReference type="AlphaFoldDB" id="A0A4P9Z6N4"/>
<dbReference type="GO" id="GO:0005524">
    <property type="term" value="F:ATP binding"/>
    <property type="evidence" value="ECO:0007669"/>
    <property type="project" value="UniProtKB-KW"/>
</dbReference>
<evidence type="ECO:0000256" key="13">
    <source>
        <dbReference type="ARBA" id="ARBA00048070"/>
    </source>
</evidence>
<evidence type="ECO:0000256" key="5">
    <source>
        <dbReference type="ARBA" id="ARBA00022533"/>
    </source>
</evidence>
<dbReference type="PIRSF" id="PIRSF000533">
    <property type="entry name" value="ATP_PFK_euk"/>
    <property type="match status" value="1"/>
</dbReference>
<feature type="binding site" description="in other chain" evidence="14">
    <location>
        <begin position="636"/>
        <end position="639"/>
    </location>
    <ligand>
        <name>beta-D-fructose 2,6-bisphosphate</name>
        <dbReference type="ChEBI" id="CHEBI:58579"/>
        <note>allosteric activator; ligand shared between dimeric partners</note>
    </ligand>
</feature>
<comment type="catalytic activity">
    <reaction evidence="13 14 15">
        <text>beta-D-fructose 6-phosphate + ATP = beta-D-fructose 1,6-bisphosphate + ADP + H(+)</text>
        <dbReference type="Rhea" id="RHEA:16109"/>
        <dbReference type="ChEBI" id="CHEBI:15378"/>
        <dbReference type="ChEBI" id="CHEBI:30616"/>
        <dbReference type="ChEBI" id="CHEBI:32966"/>
        <dbReference type="ChEBI" id="CHEBI:57634"/>
        <dbReference type="ChEBI" id="CHEBI:456216"/>
        <dbReference type="EC" id="2.7.1.11"/>
    </reaction>
</comment>
<keyword evidence="10 14" id="KW-0067">ATP-binding</keyword>
<feature type="binding site" evidence="14">
    <location>
        <position position="630"/>
    </location>
    <ligand>
        <name>beta-D-fructose 2,6-bisphosphate</name>
        <dbReference type="ChEBI" id="CHEBI:58579"/>
        <note>allosteric activator; ligand shared between dimeric partners</note>
    </ligand>
</feature>
<feature type="binding site" description="in other chain" evidence="14">
    <location>
        <position position="442"/>
    </location>
    <ligand>
        <name>beta-D-fructose 2,6-bisphosphate</name>
        <dbReference type="ChEBI" id="CHEBI:58579"/>
        <note>allosteric activator; ligand shared between dimeric partners</note>
    </ligand>
</feature>
<dbReference type="GO" id="GO:0070095">
    <property type="term" value="F:fructose-6-phosphate binding"/>
    <property type="evidence" value="ECO:0007669"/>
    <property type="project" value="TreeGrafter"/>
</dbReference>
<feature type="binding site" evidence="14">
    <location>
        <begin position="59"/>
        <end position="60"/>
    </location>
    <ligand>
        <name>ATP</name>
        <dbReference type="ChEBI" id="CHEBI:30616"/>
    </ligand>
</feature>
<feature type="domain" description="Phosphofructokinase" evidence="16">
    <location>
        <begin position="1"/>
        <end position="292"/>
    </location>
</feature>
<dbReference type="InterPro" id="IPR015912">
    <property type="entry name" value="Phosphofructokinase_CS"/>
</dbReference>
<evidence type="ECO:0000256" key="14">
    <source>
        <dbReference type="HAMAP-Rule" id="MF_03184"/>
    </source>
</evidence>
<keyword evidence="9 14" id="KW-0418">Kinase</keyword>
<keyword evidence="5 14" id="KW-0021">Allosteric enzyme</keyword>
<evidence type="ECO:0000256" key="6">
    <source>
        <dbReference type="ARBA" id="ARBA00022679"/>
    </source>
</evidence>
<feature type="binding site" description="in other chain" evidence="14">
    <location>
        <begin position="135"/>
        <end position="137"/>
    </location>
    <ligand>
        <name>substrate</name>
        <note>ligand shared between dimeric partners</note>
    </ligand>
</feature>
<dbReference type="FunFam" id="3.40.50.460:FF:000007">
    <property type="entry name" value="ATP-dependent 6-phosphofructokinase"/>
    <property type="match status" value="1"/>
</dbReference>
<dbReference type="GO" id="GO:0016208">
    <property type="term" value="F:AMP binding"/>
    <property type="evidence" value="ECO:0007669"/>
    <property type="project" value="TreeGrafter"/>
</dbReference>
<dbReference type="InterPro" id="IPR000023">
    <property type="entry name" value="Phosphofructokinase_dom"/>
</dbReference>
<dbReference type="GO" id="GO:0048029">
    <property type="term" value="F:monosaccharide binding"/>
    <property type="evidence" value="ECO:0007669"/>
    <property type="project" value="TreeGrafter"/>
</dbReference>
<dbReference type="PRINTS" id="PR00476">
    <property type="entry name" value="PHFRCTKINASE"/>
</dbReference>
<sequence length="784" mass="85604">MNAAVRAIVRVAISEGCEPYGIIDGYQGLVEGGDNIRPFAWNDVRGYLNIGGTSIGTARCKEFRERQGRLDAAYNLVERGIDSLVVIGGDGSLTGADILRDEWPGLIEELHKAGRITSEHLERHRHLTIVGLVGSIDNDMAGTDITIGAISCLHRICEAVDSIASTATSHSRAFVVEVMGRHCGWLALMAGIAIGADFLFVPERPPPKDWEDVICKTLVENRRMGKRKLIVIVAEGAIDSDLNPIKPDHIKDVLTTKAGLDTRVTTLGHIQRGGVPAAFDRATMQGVEAVRAVLHSTPNTPSPMIGINANKITSRPLMEAVKQTHQVAEAIEKKDFEQAMNLRDSEFATSHAAYEAITLSSSLPQTQSDEGLRIGIMHVGAPAAGLSAATRAAVRFSIKQGHRPFAIYNGFRGLMRGEVKEFGWMDVDGWQVRGGSELGTNRFQPDDDFGLVAYQMQRFNLQALMIIGGFEAYTALHALQQQRPHYPAFCIPMIHLPATLSNNVPGTDYSLGCDTAMNVIVESCDRIKQSATASRRRVFVVEVQGGECGYLATMAGLAAGATCVYTPEDGISLARIQSDVQHLIRLYSLRGNKGRQGTIVLRTEAASSTYTTNVLADIFKEEAHNLFDARTAILGHLQQGGTPSPLDRIRATNLAVRCIDWLARMAREETPAHSPYAVYTTSEASAAVVGTRSSHVVCTPITQLWATDTDCAHRRAIHQWWRPVNKLVRVFAKYGIVEAHEEKAGASCLSTAQAVEDVAEDLFVEEHDPSEIRESELENRGWSR</sequence>
<keyword evidence="11 14" id="KW-0460">Magnesium</keyword>
<comment type="subcellular location">
    <subcellularLocation>
        <location evidence="2 14">Cytoplasm</location>
    </subcellularLocation>
</comment>
<dbReference type="FunFam" id="3.40.50.460:FF:000008">
    <property type="entry name" value="ATP-dependent 6-phosphofructokinase"/>
    <property type="match status" value="1"/>
</dbReference>
<dbReference type="UniPathway" id="UPA00109">
    <property type="reaction ID" value="UER00182"/>
</dbReference>
<protein>
    <recommendedName>
        <fullName evidence="14">ATP-dependent 6-phosphofructokinase</fullName>
        <shortName evidence="14">ATP-PFK</shortName>
        <shortName evidence="14">Phosphofructokinase</shortName>
        <ecNumber evidence="14">2.7.1.11</ecNumber>
    </recommendedName>
    <alternativeName>
        <fullName evidence="14">Phosphohexokinase</fullName>
    </alternativeName>
</protein>
<dbReference type="GO" id="GO:0042802">
    <property type="term" value="F:identical protein binding"/>
    <property type="evidence" value="ECO:0007669"/>
    <property type="project" value="TreeGrafter"/>
</dbReference>
<comment type="caution">
    <text evidence="14">Lacks conserved residue(s) required for the propagation of feature annotation.</text>
</comment>
<dbReference type="Proteomes" id="UP000278143">
    <property type="component" value="Unassembled WGS sequence"/>
</dbReference>
<dbReference type="GO" id="GO:0030388">
    <property type="term" value="P:fructose 1,6-bisphosphate metabolic process"/>
    <property type="evidence" value="ECO:0007669"/>
    <property type="project" value="TreeGrafter"/>
</dbReference>
<dbReference type="Gene3D" id="3.40.50.450">
    <property type="match status" value="2"/>
</dbReference>
<dbReference type="Pfam" id="PF00365">
    <property type="entry name" value="PFK"/>
    <property type="match status" value="2"/>
</dbReference>
<name>A0A4P9Z6N4_9FUNG</name>
<evidence type="ECO:0000256" key="10">
    <source>
        <dbReference type="ARBA" id="ARBA00022840"/>
    </source>
</evidence>
<dbReference type="InterPro" id="IPR035966">
    <property type="entry name" value="PKF_sf"/>
</dbReference>
<feature type="active site" description="Proton acceptor" evidence="14">
    <location>
        <position position="137"/>
    </location>
</feature>
<evidence type="ECO:0000256" key="8">
    <source>
        <dbReference type="ARBA" id="ARBA00022741"/>
    </source>
</evidence>
<feature type="binding site" evidence="14">
    <location>
        <position position="172"/>
    </location>
    <ligand>
        <name>substrate</name>
        <note>ligand shared between dimeric partners</note>
    </ligand>
</feature>
<evidence type="ECO:0000313" key="17">
    <source>
        <dbReference type="EMBL" id="RKP27832.1"/>
    </source>
</evidence>
<dbReference type="GO" id="GO:0006002">
    <property type="term" value="P:fructose 6-phosphate metabolic process"/>
    <property type="evidence" value="ECO:0007669"/>
    <property type="project" value="InterPro"/>
</dbReference>
<feature type="binding site" evidence="14">
    <location>
        <begin position="89"/>
        <end position="92"/>
    </location>
    <ligand>
        <name>ATP</name>
        <dbReference type="ChEBI" id="CHEBI:30616"/>
    </ligand>
</feature>
<dbReference type="EMBL" id="KZ989146">
    <property type="protein sequence ID" value="RKP27832.1"/>
    <property type="molecule type" value="Genomic_DNA"/>
</dbReference>
<dbReference type="SUPFAM" id="SSF53784">
    <property type="entry name" value="Phosphofructokinase"/>
    <property type="match status" value="2"/>
</dbReference>
<dbReference type="InterPro" id="IPR009161">
    <property type="entry name" value="6-Pfructokinase_euk"/>
</dbReference>
<comment type="subunit">
    <text evidence="14">Homotetramer.</text>
</comment>
<dbReference type="PANTHER" id="PTHR13697">
    <property type="entry name" value="PHOSPHOFRUCTOKINASE"/>
    <property type="match status" value="1"/>
</dbReference>
<dbReference type="EC" id="2.7.1.11" evidence="14"/>
<organism evidence="17 18">
    <name type="scientific">Syncephalis pseudoplumigaleata</name>
    <dbReference type="NCBI Taxonomy" id="1712513"/>
    <lineage>
        <taxon>Eukaryota</taxon>
        <taxon>Fungi</taxon>
        <taxon>Fungi incertae sedis</taxon>
        <taxon>Zoopagomycota</taxon>
        <taxon>Zoopagomycotina</taxon>
        <taxon>Zoopagomycetes</taxon>
        <taxon>Zoopagales</taxon>
        <taxon>Piptocephalidaceae</taxon>
        <taxon>Syncephalis</taxon>
    </lineage>
</organism>
<comment type="activity regulation">
    <text evidence="14">Allosterically activated by ADP, AMP, or fructose 2,6-bisphosphate, and allosterically inhibited by ATP or citrate.</text>
</comment>
<dbReference type="HAMAP" id="MF_03184">
    <property type="entry name" value="Phosphofructokinase_I_E"/>
    <property type="match status" value="1"/>
</dbReference>
<keyword evidence="18" id="KW-1185">Reference proteome</keyword>
<dbReference type="InterPro" id="IPR022953">
    <property type="entry name" value="ATP_PFK"/>
</dbReference>
<keyword evidence="4 14" id="KW-0963">Cytoplasm</keyword>
<dbReference type="GO" id="GO:0005739">
    <property type="term" value="C:mitochondrion"/>
    <property type="evidence" value="ECO:0007669"/>
    <property type="project" value="TreeGrafter"/>
</dbReference>
<evidence type="ECO:0000256" key="9">
    <source>
        <dbReference type="ARBA" id="ARBA00022777"/>
    </source>
</evidence>
<comment type="function">
    <text evidence="14">Catalyzes the phosphorylation of D-fructose 6-phosphate to fructose 1,6-bisphosphate by ATP, the first committing step of glycolysis.</text>
</comment>
<feature type="binding site" description="in other chain" evidence="14">
    <location>
        <position position="604"/>
    </location>
    <ligand>
        <name>beta-D-fructose 2,6-bisphosphate</name>
        <dbReference type="ChEBI" id="CHEBI:58579"/>
        <note>allosteric activator; ligand shared between dimeric partners</note>
    </ligand>
</feature>
<proteinExistence type="inferred from homology"/>
<reference evidence="18" key="1">
    <citation type="journal article" date="2018" name="Nat. Microbiol.">
        <title>Leveraging single-cell genomics to expand the fungal tree of life.</title>
        <authorList>
            <person name="Ahrendt S.R."/>
            <person name="Quandt C.A."/>
            <person name="Ciobanu D."/>
            <person name="Clum A."/>
            <person name="Salamov A."/>
            <person name="Andreopoulos B."/>
            <person name="Cheng J.F."/>
            <person name="Woyke T."/>
            <person name="Pelin A."/>
            <person name="Henrissat B."/>
            <person name="Reynolds N.K."/>
            <person name="Benny G.L."/>
            <person name="Smith M.E."/>
            <person name="James T.Y."/>
            <person name="Grigoriev I.V."/>
        </authorList>
    </citation>
    <scope>NUCLEOTIDE SEQUENCE [LARGE SCALE GENOMIC DNA]</scope>
    <source>
        <strain evidence="18">Benny S71-1</strain>
    </source>
</reference>
<feature type="binding site" evidence="14">
    <location>
        <position position="263"/>
    </location>
    <ligand>
        <name>substrate</name>
        <note>ligand shared between dimeric partners</note>
    </ligand>
</feature>
<dbReference type="Gene3D" id="3.40.50.460">
    <property type="entry name" value="Phosphofructokinase domain"/>
    <property type="match status" value="2"/>
</dbReference>
<feature type="binding site" description="in other chain" evidence="14">
    <location>
        <begin position="544"/>
        <end position="546"/>
    </location>
    <ligand>
        <name>beta-D-fructose 2,6-bisphosphate</name>
        <dbReference type="ChEBI" id="CHEBI:58579"/>
        <note>allosteric activator; ligand shared between dimeric partners</note>
    </ligand>
</feature>
<dbReference type="NCBIfam" id="TIGR02478">
    <property type="entry name" value="6PF1K_euk"/>
    <property type="match status" value="1"/>
</dbReference>
<evidence type="ECO:0000256" key="15">
    <source>
        <dbReference type="PIRNR" id="PIRNR000533"/>
    </source>
</evidence>
<dbReference type="PANTHER" id="PTHR13697:SF4">
    <property type="entry name" value="ATP-DEPENDENT 6-PHOSPHOFRUCTOKINASE"/>
    <property type="match status" value="1"/>
</dbReference>
<feature type="binding site" evidence="14">
    <location>
        <position position="537"/>
    </location>
    <ligand>
        <name>beta-D-fructose 2,6-bisphosphate</name>
        <dbReference type="ChEBI" id="CHEBI:58579"/>
        <note>allosteric activator; ligand shared between dimeric partners</note>
    </ligand>
</feature>
<feature type="binding site" evidence="14">
    <location>
        <position position="90"/>
    </location>
    <ligand>
        <name>Mg(2+)</name>
        <dbReference type="ChEBI" id="CHEBI:18420"/>
        <note>catalytic</note>
    </ligand>
</feature>
<dbReference type="GO" id="GO:0046872">
    <property type="term" value="F:metal ion binding"/>
    <property type="evidence" value="ECO:0007669"/>
    <property type="project" value="UniProtKB-KW"/>
</dbReference>
<feature type="domain" description="Phosphofructokinase" evidence="16">
    <location>
        <begin position="373"/>
        <end position="662"/>
    </location>
</feature>
<gene>
    <name evidence="17" type="ORF">SYNPS1DRAFT_12088</name>
</gene>
<feature type="binding site" description="in other chain" evidence="14">
    <location>
        <begin position="179"/>
        <end position="181"/>
    </location>
    <ligand>
        <name>substrate</name>
        <note>ligand shared between dimeric partners</note>
    </ligand>
</feature>
<feature type="binding site" description="in other chain" evidence="14">
    <location>
        <position position="235"/>
    </location>
    <ligand>
        <name>substrate</name>
        <note>ligand shared between dimeric partners</note>
    </ligand>
</feature>
<comment type="pathway">
    <text evidence="3 14 15">Carbohydrate degradation; glycolysis; D-glyceraldehyde 3-phosphate and glycerone phosphate from D-glucose: step 3/4.</text>
</comment>
<dbReference type="GO" id="GO:0061621">
    <property type="term" value="P:canonical glycolysis"/>
    <property type="evidence" value="ECO:0007669"/>
    <property type="project" value="TreeGrafter"/>
</dbReference>
<feature type="region of interest" description="C-terminal regulatory PFK domain 2" evidence="14">
    <location>
        <begin position="373"/>
        <end position="784"/>
    </location>
</feature>
<evidence type="ECO:0000256" key="3">
    <source>
        <dbReference type="ARBA" id="ARBA00004679"/>
    </source>
</evidence>
<dbReference type="GO" id="GO:0005945">
    <property type="term" value="C:6-phosphofructokinase complex"/>
    <property type="evidence" value="ECO:0007669"/>
    <property type="project" value="TreeGrafter"/>
</dbReference>
<dbReference type="OrthoDB" id="537915at2759"/>
<evidence type="ECO:0000256" key="2">
    <source>
        <dbReference type="ARBA" id="ARBA00004496"/>
    </source>
</evidence>
<keyword evidence="8 14" id="KW-0547">Nucleotide-binding</keyword>
<evidence type="ECO:0000256" key="11">
    <source>
        <dbReference type="ARBA" id="ARBA00022842"/>
    </source>
</evidence>
<dbReference type="GO" id="GO:0003872">
    <property type="term" value="F:6-phosphofructokinase activity"/>
    <property type="evidence" value="ECO:0007669"/>
    <property type="project" value="UniProtKB-UniRule"/>
</dbReference>
<evidence type="ECO:0000256" key="4">
    <source>
        <dbReference type="ARBA" id="ARBA00022490"/>
    </source>
</evidence>
<evidence type="ECO:0000259" key="16">
    <source>
        <dbReference type="Pfam" id="PF00365"/>
    </source>
</evidence>
<feature type="binding site" description="in other chain" evidence="14">
    <location>
        <position position="714"/>
    </location>
    <ligand>
        <name>beta-D-fructose 2,6-bisphosphate</name>
        <dbReference type="ChEBI" id="CHEBI:58579"/>
        <note>allosteric activator; ligand shared between dimeric partners</note>
    </ligand>
</feature>
<comment type="similarity">
    <text evidence="15">Belongs to the phosphofructokinase type A (PFKA) family. ATP-dependent PFK group I subfamily. Eukaryotic two domain clade "E" sub-subfamily.</text>
</comment>